<reference evidence="2 3" key="1">
    <citation type="submission" date="2014-04" db="EMBL/GenBank/DDBJ databases">
        <authorList>
            <consortium name="DOE Joint Genome Institute"/>
            <person name="Kuo A."/>
            <person name="Kohler A."/>
            <person name="Jargeat P."/>
            <person name="Nagy L.G."/>
            <person name="Floudas D."/>
            <person name="Copeland A."/>
            <person name="Barry K.W."/>
            <person name="Cichocki N."/>
            <person name="Veneault-Fourrey C."/>
            <person name="LaButti K."/>
            <person name="Lindquist E.A."/>
            <person name="Lipzen A."/>
            <person name="Lundell T."/>
            <person name="Morin E."/>
            <person name="Murat C."/>
            <person name="Sun H."/>
            <person name="Tunlid A."/>
            <person name="Henrissat B."/>
            <person name="Grigoriev I.V."/>
            <person name="Hibbett D.S."/>
            <person name="Martin F."/>
            <person name="Nordberg H.P."/>
            <person name="Cantor M.N."/>
            <person name="Hua S.X."/>
        </authorList>
    </citation>
    <scope>NUCLEOTIDE SEQUENCE [LARGE SCALE GENOMIC DNA]</scope>
    <source>
        <strain evidence="2 3">Ve08.2h10</strain>
    </source>
</reference>
<keyword evidence="3" id="KW-1185">Reference proteome</keyword>
<sequence>MNISSALYLFQKIFSSTWDGTSAVSEHITTLQTIESHLAGMKFSVDDKVLSFILLISLLKTSEWEMFKSSVANTMTPVHHLSMTQNTYDCNTYKKWVSELRKGGFRKLEKGKDKANVAEEAPDPPESAKIANEHVSQLAAQQ</sequence>
<dbReference type="InParanoid" id="A0A0D0DDC5"/>
<organism evidence="2 3">
    <name type="scientific">Paxillus rubicundulus Ve08.2h10</name>
    <dbReference type="NCBI Taxonomy" id="930991"/>
    <lineage>
        <taxon>Eukaryota</taxon>
        <taxon>Fungi</taxon>
        <taxon>Dikarya</taxon>
        <taxon>Basidiomycota</taxon>
        <taxon>Agaricomycotina</taxon>
        <taxon>Agaricomycetes</taxon>
        <taxon>Agaricomycetidae</taxon>
        <taxon>Boletales</taxon>
        <taxon>Paxilineae</taxon>
        <taxon>Paxillaceae</taxon>
        <taxon>Paxillus</taxon>
    </lineage>
</organism>
<dbReference type="Proteomes" id="UP000054538">
    <property type="component" value="Unassembled WGS sequence"/>
</dbReference>
<dbReference type="HOGENOM" id="CLU_1816414_0_0_1"/>
<feature type="region of interest" description="Disordered" evidence="1">
    <location>
        <begin position="110"/>
        <end position="129"/>
    </location>
</feature>
<dbReference type="OrthoDB" id="3045945at2759"/>
<evidence type="ECO:0000313" key="2">
    <source>
        <dbReference type="EMBL" id="KIK75365.1"/>
    </source>
</evidence>
<dbReference type="EMBL" id="KN828162">
    <property type="protein sequence ID" value="KIK75365.1"/>
    <property type="molecule type" value="Genomic_DNA"/>
</dbReference>
<name>A0A0D0DDC5_9AGAM</name>
<gene>
    <name evidence="2" type="ORF">PAXRUDRAFT_19067</name>
</gene>
<proteinExistence type="predicted"/>
<evidence type="ECO:0000313" key="3">
    <source>
        <dbReference type="Proteomes" id="UP000054538"/>
    </source>
</evidence>
<dbReference type="AlphaFoldDB" id="A0A0D0DDC5"/>
<accession>A0A0D0DDC5</accession>
<protein>
    <submittedName>
        <fullName evidence="2">Uncharacterized protein</fullName>
    </submittedName>
</protein>
<evidence type="ECO:0000256" key="1">
    <source>
        <dbReference type="SAM" id="MobiDB-lite"/>
    </source>
</evidence>
<reference evidence="3" key="2">
    <citation type="submission" date="2015-01" db="EMBL/GenBank/DDBJ databases">
        <title>Evolutionary Origins and Diversification of the Mycorrhizal Mutualists.</title>
        <authorList>
            <consortium name="DOE Joint Genome Institute"/>
            <consortium name="Mycorrhizal Genomics Consortium"/>
            <person name="Kohler A."/>
            <person name="Kuo A."/>
            <person name="Nagy L.G."/>
            <person name="Floudas D."/>
            <person name="Copeland A."/>
            <person name="Barry K.W."/>
            <person name="Cichocki N."/>
            <person name="Veneault-Fourrey C."/>
            <person name="LaButti K."/>
            <person name="Lindquist E.A."/>
            <person name="Lipzen A."/>
            <person name="Lundell T."/>
            <person name="Morin E."/>
            <person name="Murat C."/>
            <person name="Riley R."/>
            <person name="Ohm R."/>
            <person name="Sun H."/>
            <person name="Tunlid A."/>
            <person name="Henrissat B."/>
            <person name="Grigoriev I.V."/>
            <person name="Hibbett D.S."/>
            <person name="Martin F."/>
        </authorList>
    </citation>
    <scope>NUCLEOTIDE SEQUENCE [LARGE SCALE GENOMIC DNA]</scope>
    <source>
        <strain evidence="3">Ve08.2h10</strain>
    </source>
</reference>